<name>A0A078L6B0_9GAMM</name>
<gene>
    <name evidence="1" type="ORF">BN59_03746</name>
</gene>
<dbReference type="Proteomes" id="UP000044071">
    <property type="component" value="Unassembled WGS sequence"/>
</dbReference>
<protein>
    <submittedName>
        <fullName evidence="1">Uncharacterized protein</fullName>
    </submittedName>
</protein>
<organism evidence="1 2">
    <name type="scientific">Legionella massiliensis</name>
    <dbReference type="NCBI Taxonomy" id="1034943"/>
    <lineage>
        <taxon>Bacteria</taxon>
        <taxon>Pseudomonadati</taxon>
        <taxon>Pseudomonadota</taxon>
        <taxon>Gammaproteobacteria</taxon>
        <taxon>Legionellales</taxon>
        <taxon>Legionellaceae</taxon>
        <taxon>Legionella</taxon>
    </lineage>
</organism>
<proteinExistence type="predicted"/>
<evidence type="ECO:0000313" key="1">
    <source>
        <dbReference type="EMBL" id="CDZ79428.1"/>
    </source>
</evidence>
<dbReference type="AlphaFoldDB" id="A0A078L6B0"/>
<accession>A0A078L6B0</accession>
<evidence type="ECO:0000313" key="2">
    <source>
        <dbReference type="Proteomes" id="UP000044071"/>
    </source>
</evidence>
<dbReference type="EMBL" id="CCSB01000005">
    <property type="protein sequence ID" value="CDZ79428.1"/>
    <property type="molecule type" value="Genomic_DNA"/>
</dbReference>
<reference evidence="1 2" key="1">
    <citation type="submission" date="2014-06" db="EMBL/GenBank/DDBJ databases">
        <authorList>
            <person name="Urmite Genomes Urmite Genomes"/>
        </authorList>
    </citation>
    <scope>NUCLEOTIDE SEQUENCE [LARGE SCALE GENOMIC DNA]</scope>
</reference>
<dbReference type="eggNOG" id="ENOG5031EDT">
    <property type="taxonomic scope" value="Bacteria"/>
</dbReference>
<sequence>MFGKICANLESNMLVKDFYTYNKIDPNEFTLTLWLENCVGNTIGIPHKYEELSIKDACNKLLEEGDQLLQKKGCLPSSFIHHTTIAKRKYCLNLLEECKEAQIIVSESPQPNKSCIIS</sequence>
<dbReference type="RefSeq" id="WP_052403387.1">
    <property type="nucleotide sequence ID" value="NZ_CCVW01000005.1"/>
</dbReference>
<dbReference type="OrthoDB" id="9868927at2"/>
<keyword evidence="2" id="KW-1185">Reference proteome</keyword>